<dbReference type="OrthoDB" id="10450977at2759"/>
<evidence type="ECO:0000256" key="1">
    <source>
        <dbReference type="SAM" id="Coils"/>
    </source>
</evidence>
<keyword evidence="1" id="KW-0175">Coiled coil</keyword>
<reference evidence="2" key="1">
    <citation type="submission" date="2019-07" db="EMBL/GenBank/DDBJ databases">
        <title>Annotation for the trematode Paragonimus miyazaki's.</title>
        <authorList>
            <person name="Choi Y.-J."/>
        </authorList>
    </citation>
    <scope>NUCLEOTIDE SEQUENCE</scope>
    <source>
        <strain evidence="2">Japan</strain>
    </source>
</reference>
<dbReference type="Proteomes" id="UP000822476">
    <property type="component" value="Unassembled WGS sequence"/>
</dbReference>
<feature type="coiled-coil region" evidence="1">
    <location>
        <begin position="66"/>
        <end position="152"/>
    </location>
</feature>
<organism evidence="2 3">
    <name type="scientific">Paragonimus skrjabini miyazakii</name>
    <dbReference type="NCBI Taxonomy" id="59628"/>
    <lineage>
        <taxon>Eukaryota</taxon>
        <taxon>Metazoa</taxon>
        <taxon>Spiralia</taxon>
        <taxon>Lophotrochozoa</taxon>
        <taxon>Platyhelminthes</taxon>
        <taxon>Trematoda</taxon>
        <taxon>Digenea</taxon>
        <taxon>Plagiorchiida</taxon>
        <taxon>Troglotremata</taxon>
        <taxon>Troglotrematidae</taxon>
        <taxon>Paragonimus</taxon>
    </lineage>
</organism>
<evidence type="ECO:0000313" key="3">
    <source>
        <dbReference type="Proteomes" id="UP000822476"/>
    </source>
</evidence>
<keyword evidence="3" id="KW-1185">Reference proteome</keyword>
<dbReference type="AlphaFoldDB" id="A0A8S9ZBZ7"/>
<name>A0A8S9ZBZ7_9TREM</name>
<protein>
    <submittedName>
        <fullName evidence="2">Uncharacterized protein</fullName>
    </submittedName>
</protein>
<dbReference type="EMBL" id="JTDE01000259">
    <property type="protein sequence ID" value="KAF7261798.1"/>
    <property type="molecule type" value="Genomic_DNA"/>
</dbReference>
<accession>A0A8S9ZBZ7</accession>
<gene>
    <name evidence="2" type="ORF">EG68_01090</name>
</gene>
<comment type="caution">
    <text evidence="2">The sequence shown here is derived from an EMBL/GenBank/DDBJ whole genome shotgun (WGS) entry which is preliminary data.</text>
</comment>
<sequence>MDQCKNYSPKFTLDDWVETIATNVKTTSRMEPDYWETWKKFCLLKTGHVADMCVQTAPCLWTEEQLEVLRRSRTEMSKHIRNLERVCEDQKQRITELQEKCMAQNMLTEKLTHIVNRNKDHCKSCEEFQKKLDEKEKQLKDLTQRYLEEKGRAHLMGKNHLRLQQRLNATSECLQETTKQLSAFKAYQVELQARLNASSQTNEKQRHAYKILWTLFQRLSRYMSSFRTDTSQMAELNVHLQTDCDCELNTA</sequence>
<proteinExistence type="predicted"/>
<evidence type="ECO:0000313" key="2">
    <source>
        <dbReference type="EMBL" id="KAF7261798.1"/>
    </source>
</evidence>